<keyword evidence="9 17" id="KW-0418">Kinase</keyword>
<keyword evidence="10" id="KW-0067">ATP-binding</keyword>
<dbReference type="SMART" id="SM00304">
    <property type="entry name" value="HAMP"/>
    <property type="match status" value="1"/>
</dbReference>
<dbReference type="GO" id="GO:0000155">
    <property type="term" value="F:phosphorelay sensor kinase activity"/>
    <property type="evidence" value="ECO:0007669"/>
    <property type="project" value="InterPro"/>
</dbReference>
<dbReference type="InterPro" id="IPR004358">
    <property type="entry name" value="Sig_transdc_His_kin-like_C"/>
</dbReference>
<evidence type="ECO:0000256" key="2">
    <source>
        <dbReference type="ARBA" id="ARBA00004651"/>
    </source>
</evidence>
<dbReference type="PANTHER" id="PTHR45528">
    <property type="entry name" value="SENSOR HISTIDINE KINASE CPXA"/>
    <property type="match status" value="1"/>
</dbReference>
<feature type="domain" description="HAMP" evidence="16">
    <location>
        <begin position="185"/>
        <end position="237"/>
    </location>
</feature>
<evidence type="ECO:0000256" key="7">
    <source>
        <dbReference type="ARBA" id="ARBA00022692"/>
    </source>
</evidence>
<evidence type="ECO:0000256" key="9">
    <source>
        <dbReference type="ARBA" id="ARBA00022777"/>
    </source>
</evidence>
<dbReference type="AlphaFoldDB" id="A0A544SM76"/>
<dbReference type="FunFam" id="3.30.565.10:FF:000006">
    <property type="entry name" value="Sensor histidine kinase WalK"/>
    <property type="match status" value="1"/>
</dbReference>
<comment type="caution">
    <text evidence="17">The sequence shown here is derived from an EMBL/GenBank/DDBJ whole genome shotgun (WGS) entry which is preliminary data.</text>
</comment>
<dbReference type="EMBL" id="VDGG01000062">
    <property type="protein sequence ID" value="TQR06316.1"/>
    <property type="molecule type" value="Genomic_DNA"/>
</dbReference>
<evidence type="ECO:0000256" key="3">
    <source>
        <dbReference type="ARBA" id="ARBA00012438"/>
    </source>
</evidence>
<dbReference type="SUPFAM" id="SSF158472">
    <property type="entry name" value="HAMP domain-like"/>
    <property type="match status" value="1"/>
</dbReference>
<keyword evidence="5" id="KW-0597">Phosphoprotein</keyword>
<evidence type="ECO:0000256" key="12">
    <source>
        <dbReference type="ARBA" id="ARBA00023012"/>
    </source>
</evidence>
<dbReference type="SUPFAM" id="SSF47384">
    <property type="entry name" value="Homodimeric domain of signal transducing histidine kinase"/>
    <property type="match status" value="1"/>
</dbReference>
<dbReference type="InterPro" id="IPR005467">
    <property type="entry name" value="His_kinase_dom"/>
</dbReference>
<keyword evidence="6" id="KW-0808">Transferase</keyword>
<dbReference type="Gene3D" id="3.30.565.10">
    <property type="entry name" value="Histidine kinase-like ATPase, C-terminal domain"/>
    <property type="match status" value="1"/>
</dbReference>
<comment type="subcellular location">
    <subcellularLocation>
        <location evidence="2">Cell membrane</location>
        <topology evidence="2">Multi-pass membrane protein</topology>
    </subcellularLocation>
</comment>
<evidence type="ECO:0000259" key="15">
    <source>
        <dbReference type="PROSITE" id="PS50109"/>
    </source>
</evidence>
<accession>A0A544SM76</accession>
<evidence type="ECO:0000256" key="13">
    <source>
        <dbReference type="ARBA" id="ARBA00023136"/>
    </source>
</evidence>
<keyword evidence="13 14" id="KW-0472">Membrane</keyword>
<dbReference type="GO" id="GO:0005524">
    <property type="term" value="F:ATP binding"/>
    <property type="evidence" value="ECO:0007669"/>
    <property type="project" value="UniProtKB-KW"/>
</dbReference>
<comment type="catalytic activity">
    <reaction evidence="1">
        <text>ATP + protein L-histidine = ADP + protein N-phospho-L-histidine.</text>
        <dbReference type="EC" id="2.7.13.3"/>
    </reaction>
</comment>
<keyword evidence="8" id="KW-0547">Nucleotide-binding</keyword>
<dbReference type="InterPro" id="IPR003661">
    <property type="entry name" value="HisK_dim/P_dom"/>
</dbReference>
<protein>
    <recommendedName>
        <fullName evidence="3">histidine kinase</fullName>
        <ecNumber evidence="3">2.7.13.3</ecNumber>
    </recommendedName>
</protein>
<evidence type="ECO:0000256" key="5">
    <source>
        <dbReference type="ARBA" id="ARBA00022553"/>
    </source>
</evidence>
<dbReference type="Gene3D" id="1.10.287.130">
    <property type="match status" value="1"/>
</dbReference>
<evidence type="ECO:0000256" key="4">
    <source>
        <dbReference type="ARBA" id="ARBA00022475"/>
    </source>
</evidence>
<dbReference type="Proteomes" id="UP000318937">
    <property type="component" value="Unassembled WGS sequence"/>
</dbReference>
<dbReference type="Pfam" id="PF00672">
    <property type="entry name" value="HAMP"/>
    <property type="match status" value="1"/>
</dbReference>
<dbReference type="InterPro" id="IPR036097">
    <property type="entry name" value="HisK_dim/P_sf"/>
</dbReference>
<evidence type="ECO:0000256" key="6">
    <source>
        <dbReference type="ARBA" id="ARBA00022679"/>
    </source>
</evidence>
<dbReference type="CDD" id="cd00082">
    <property type="entry name" value="HisKA"/>
    <property type="match status" value="1"/>
</dbReference>
<dbReference type="PRINTS" id="PR00344">
    <property type="entry name" value="BCTRLSENSOR"/>
</dbReference>
<name>A0A544SM76_9BACI</name>
<dbReference type="SMART" id="SM00387">
    <property type="entry name" value="HATPase_c"/>
    <property type="match status" value="1"/>
</dbReference>
<dbReference type="FunFam" id="1.10.287.130:FF:000001">
    <property type="entry name" value="Two-component sensor histidine kinase"/>
    <property type="match status" value="1"/>
</dbReference>
<evidence type="ECO:0000256" key="1">
    <source>
        <dbReference type="ARBA" id="ARBA00000085"/>
    </source>
</evidence>
<evidence type="ECO:0000313" key="18">
    <source>
        <dbReference type="Proteomes" id="UP000318937"/>
    </source>
</evidence>
<feature type="transmembrane region" description="Helical" evidence="14">
    <location>
        <begin position="12"/>
        <end position="31"/>
    </location>
</feature>
<organism evidence="17 18">
    <name type="scientific">Psychrobacillus soli</name>
    <dbReference type="NCBI Taxonomy" id="1543965"/>
    <lineage>
        <taxon>Bacteria</taxon>
        <taxon>Bacillati</taxon>
        <taxon>Bacillota</taxon>
        <taxon>Bacilli</taxon>
        <taxon>Bacillales</taxon>
        <taxon>Bacillaceae</taxon>
        <taxon>Psychrobacillus</taxon>
    </lineage>
</organism>
<evidence type="ECO:0000256" key="11">
    <source>
        <dbReference type="ARBA" id="ARBA00022989"/>
    </source>
</evidence>
<dbReference type="InterPro" id="IPR050398">
    <property type="entry name" value="HssS/ArlS-like"/>
</dbReference>
<dbReference type="RefSeq" id="WP_142608987.1">
    <property type="nucleotide sequence ID" value="NZ_VDGG01000062.1"/>
</dbReference>
<dbReference type="PANTHER" id="PTHR45528:SF1">
    <property type="entry name" value="SENSOR HISTIDINE KINASE CPXA"/>
    <property type="match status" value="1"/>
</dbReference>
<evidence type="ECO:0000256" key="14">
    <source>
        <dbReference type="SAM" id="Phobius"/>
    </source>
</evidence>
<dbReference type="InterPro" id="IPR036890">
    <property type="entry name" value="HATPase_C_sf"/>
</dbReference>
<evidence type="ECO:0000259" key="16">
    <source>
        <dbReference type="PROSITE" id="PS50885"/>
    </source>
</evidence>
<proteinExistence type="predicted"/>
<dbReference type="Pfam" id="PF02518">
    <property type="entry name" value="HATPase_c"/>
    <property type="match status" value="1"/>
</dbReference>
<dbReference type="InterPro" id="IPR003660">
    <property type="entry name" value="HAMP_dom"/>
</dbReference>
<keyword evidence="12" id="KW-0902">Two-component regulatory system</keyword>
<dbReference type="SUPFAM" id="SSF55874">
    <property type="entry name" value="ATPase domain of HSP90 chaperone/DNA topoisomerase II/histidine kinase"/>
    <property type="match status" value="1"/>
</dbReference>
<reference evidence="17 18" key="1">
    <citation type="submission" date="2019-05" db="EMBL/GenBank/DDBJ databases">
        <title>Psychrobacillus vulpis sp. nov., a new species isolated from feces of a red fox that inhabits in The Tablas de Daimiel Natural Park, Albacete, Spain.</title>
        <authorList>
            <person name="Rodriguez M."/>
            <person name="Reina J.C."/>
            <person name="Bejar V."/>
            <person name="Llamas I."/>
        </authorList>
    </citation>
    <scope>NUCLEOTIDE SEQUENCE [LARGE SCALE GENOMIC DNA]</scope>
    <source>
        <strain evidence="17 18">NHI-2</strain>
    </source>
</reference>
<dbReference type="Pfam" id="PF00512">
    <property type="entry name" value="HisKA"/>
    <property type="match status" value="1"/>
</dbReference>
<dbReference type="EC" id="2.7.13.3" evidence="3"/>
<evidence type="ECO:0000256" key="8">
    <source>
        <dbReference type="ARBA" id="ARBA00022741"/>
    </source>
</evidence>
<keyword evidence="4" id="KW-1003">Cell membrane</keyword>
<keyword evidence="11 14" id="KW-1133">Transmembrane helix</keyword>
<feature type="transmembrane region" description="Helical" evidence="14">
    <location>
        <begin position="162"/>
        <end position="181"/>
    </location>
</feature>
<keyword evidence="18" id="KW-1185">Reference proteome</keyword>
<dbReference type="PROSITE" id="PS50109">
    <property type="entry name" value="HIS_KIN"/>
    <property type="match status" value="1"/>
</dbReference>
<dbReference type="SMART" id="SM00388">
    <property type="entry name" value="HisKA"/>
    <property type="match status" value="1"/>
</dbReference>
<gene>
    <name evidence="17" type="ORF">FG383_18955</name>
</gene>
<dbReference type="InterPro" id="IPR003594">
    <property type="entry name" value="HATPase_dom"/>
</dbReference>
<dbReference type="GO" id="GO:0005886">
    <property type="term" value="C:plasma membrane"/>
    <property type="evidence" value="ECO:0007669"/>
    <property type="project" value="UniProtKB-SubCell"/>
</dbReference>
<evidence type="ECO:0000313" key="17">
    <source>
        <dbReference type="EMBL" id="TQR06316.1"/>
    </source>
</evidence>
<dbReference type="Gene3D" id="6.10.340.10">
    <property type="match status" value="1"/>
</dbReference>
<dbReference type="OrthoDB" id="3436at2"/>
<keyword evidence="7 14" id="KW-0812">Transmembrane</keyword>
<dbReference type="PROSITE" id="PS50885">
    <property type="entry name" value="HAMP"/>
    <property type="match status" value="1"/>
</dbReference>
<sequence length="464" mass="52587">MKKLSFKIWMLLLLFITTTIVFLVIFTNFLYEELYVQHTEMSMKEVAENLQRTYDGGVVTNEFIKQTEDYNRFSDVEVFTVRNPRELSACLPFDIDYDTLIGAEERAELLDGNAITKRGYEKRFDRDVASVIYPLVDENRLEGIIYVYVPLTKITEMASSDVLFLLVIVSLLLICLAYISLKSLQRVLKPLAVLNEAALDMAAGKYDTRVKVESQDEVGELGKSFNHMASSIQQEDDKKRDFLSIVSHELRTPISYIKGYGEAFEQNLIPEEKKAEIYTLITREANRMQKLTNDLLTVARSETLAEVETSPLVLAETIRETVQLVKTMANEKEITFANSIDEETILCADEQKTKQILINILENAIRYSPNNSIITISNKTTKKETTILITDEGCGIESEHLAHITERFYRVNKARSRSDGGTGLGLSIAAQLVEVQNGKLAFDSEVGKGTNVYITLPIWEDTFA</sequence>
<dbReference type="CDD" id="cd06225">
    <property type="entry name" value="HAMP"/>
    <property type="match status" value="1"/>
</dbReference>
<feature type="domain" description="Histidine kinase" evidence="15">
    <location>
        <begin position="245"/>
        <end position="460"/>
    </location>
</feature>
<evidence type="ECO:0000256" key="10">
    <source>
        <dbReference type="ARBA" id="ARBA00022840"/>
    </source>
</evidence>